<gene>
    <name evidence="2" type="ORF">D4765_03100</name>
</gene>
<dbReference type="RefSeq" id="WP_136640763.1">
    <property type="nucleotide sequence ID" value="NZ_QYRT01000004.1"/>
</dbReference>
<accession>A0A4T2C8A9</accession>
<evidence type="ECO:0000313" key="3">
    <source>
        <dbReference type="Proteomes" id="UP000306192"/>
    </source>
</evidence>
<evidence type="ECO:0000313" key="2">
    <source>
        <dbReference type="EMBL" id="TIH40129.1"/>
    </source>
</evidence>
<feature type="transmembrane region" description="Helical" evidence="1">
    <location>
        <begin position="169"/>
        <end position="187"/>
    </location>
</feature>
<dbReference type="OrthoDB" id="4483486at2"/>
<keyword evidence="3" id="KW-1185">Reference proteome</keyword>
<dbReference type="CDD" id="cd07812">
    <property type="entry name" value="SRPBCC"/>
    <property type="match status" value="1"/>
</dbReference>
<dbReference type="SUPFAM" id="SSF55961">
    <property type="entry name" value="Bet v1-like"/>
    <property type="match status" value="1"/>
</dbReference>
<comment type="caution">
    <text evidence="2">The sequence shown here is derived from an EMBL/GenBank/DDBJ whole genome shotgun (WGS) entry which is preliminary data.</text>
</comment>
<keyword evidence="1" id="KW-1133">Transmembrane helix</keyword>
<name>A0A4T2C8A9_9MICO</name>
<dbReference type="Proteomes" id="UP000306192">
    <property type="component" value="Unassembled WGS sequence"/>
</dbReference>
<keyword evidence="1" id="KW-0472">Membrane</keyword>
<organism evidence="2 3">
    <name type="scientific">Subtercola vilae</name>
    <dbReference type="NCBI Taxonomy" id="2056433"/>
    <lineage>
        <taxon>Bacteria</taxon>
        <taxon>Bacillati</taxon>
        <taxon>Actinomycetota</taxon>
        <taxon>Actinomycetes</taxon>
        <taxon>Micrococcales</taxon>
        <taxon>Microbacteriaceae</taxon>
        <taxon>Subtercola</taxon>
    </lineage>
</organism>
<dbReference type="Pfam" id="PF10604">
    <property type="entry name" value="Polyketide_cyc2"/>
    <property type="match status" value="1"/>
</dbReference>
<dbReference type="EMBL" id="QYRT01000004">
    <property type="protein sequence ID" value="TIH40129.1"/>
    <property type="molecule type" value="Genomic_DNA"/>
</dbReference>
<dbReference type="AlphaFoldDB" id="A0A4T2C8A9"/>
<dbReference type="InterPro" id="IPR023393">
    <property type="entry name" value="START-like_dom_sf"/>
</dbReference>
<proteinExistence type="predicted"/>
<keyword evidence="1" id="KW-0812">Transmembrane</keyword>
<dbReference type="InterPro" id="IPR019587">
    <property type="entry name" value="Polyketide_cyclase/dehydratase"/>
</dbReference>
<dbReference type="Gene3D" id="3.30.530.20">
    <property type="match status" value="1"/>
</dbReference>
<sequence length="191" mass="20945">MSTNHRTVNCTPEDVFAVIANGWFFPNWVVGASRMRDVDTSWPHVGSRLHHSFGVWPVLINDETTSLQWNPPHRAVMQAKGWPLGEARVTVEVQPHPKGCRVTIIERPVKGPTTLIPHTLLNPALFIRNIETLRRLAFMAENHAGGNLTAQLQPTGADQALPDRPSNRGALRIALIGVVVGIVVGAARRAA</sequence>
<reference evidence="2 3" key="1">
    <citation type="journal article" date="2019" name="Microorganisms">
        <title>Systematic Affiliation and Genome Analysis of Subtercola vilae DB165(T) with Particular Emphasis on Cold Adaptation of an Isolate from a High-Altitude Cold Volcano Lake.</title>
        <authorList>
            <person name="Villalobos A.S."/>
            <person name="Wiese J."/>
            <person name="Imhoff J.F."/>
            <person name="Dorador C."/>
            <person name="Keller A."/>
            <person name="Hentschel U."/>
        </authorList>
    </citation>
    <scope>NUCLEOTIDE SEQUENCE [LARGE SCALE GENOMIC DNA]</scope>
    <source>
        <strain evidence="2 3">DB165</strain>
    </source>
</reference>
<evidence type="ECO:0000256" key="1">
    <source>
        <dbReference type="SAM" id="Phobius"/>
    </source>
</evidence>
<protein>
    <submittedName>
        <fullName evidence="2">SRPBCC family protein</fullName>
    </submittedName>
</protein>